<protein>
    <submittedName>
        <fullName evidence="1">Uncharacterized protein</fullName>
    </submittedName>
</protein>
<evidence type="ECO:0000313" key="2">
    <source>
        <dbReference type="Proteomes" id="UP000641139"/>
    </source>
</evidence>
<comment type="caution">
    <text evidence="1">The sequence shown here is derived from an EMBL/GenBank/DDBJ whole genome shotgun (WGS) entry which is preliminary data.</text>
</comment>
<dbReference type="Pfam" id="PF26636">
    <property type="entry name" value="DUF8209"/>
    <property type="match status" value="1"/>
</dbReference>
<accession>A0ABS0SJC0</accession>
<reference evidence="1 2" key="1">
    <citation type="journal article" date="2021" name="Int. J. Syst. Evol. Microbiol.">
        <title>Capnocytophaga periodontitidis sp. nov., isolated from subgingival plaque of periodontitis patient.</title>
        <authorList>
            <person name="Zhang Y."/>
            <person name="Qiao D."/>
            <person name="Shi W."/>
            <person name="Wu D."/>
            <person name="Cai M."/>
        </authorList>
    </citation>
    <scope>NUCLEOTIDE SEQUENCE [LARGE SCALE GENOMIC DNA]</scope>
    <source>
        <strain evidence="1 2">051621</strain>
    </source>
</reference>
<dbReference type="EMBL" id="JAEFDC010000001">
    <property type="protein sequence ID" value="MBI1645846.1"/>
    <property type="molecule type" value="Genomic_DNA"/>
</dbReference>
<organism evidence="1 2">
    <name type="scientific">Capnocytophaga periodontitidis</name>
    <dbReference type="NCBI Taxonomy" id="2795027"/>
    <lineage>
        <taxon>Bacteria</taxon>
        <taxon>Pseudomonadati</taxon>
        <taxon>Bacteroidota</taxon>
        <taxon>Flavobacteriia</taxon>
        <taxon>Flavobacteriales</taxon>
        <taxon>Flavobacteriaceae</taxon>
        <taxon>Capnocytophaga</taxon>
    </lineage>
</organism>
<dbReference type="InterPro" id="IPR058522">
    <property type="entry name" value="DUF8209"/>
</dbReference>
<evidence type="ECO:0000313" key="1">
    <source>
        <dbReference type="EMBL" id="MBI1645846.1"/>
    </source>
</evidence>
<dbReference type="RefSeq" id="WP_198465817.1">
    <property type="nucleotide sequence ID" value="NZ_JAEFDC010000001.1"/>
</dbReference>
<dbReference type="Proteomes" id="UP000641139">
    <property type="component" value="Unassembled WGS sequence"/>
</dbReference>
<keyword evidence="2" id="KW-1185">Reference proteome</keyword>
<name>A0ABS0SJC0_9FLAO</name>
<sequence length="182" mass="20643">MNEFFFDKKVITLTETTRAKVFQKISNSSFYCPNRELENELKNSFWLNENEIFRDCKFEVQLDYSQEKTNKSYSFNKSFVGATMVVLGQPILKKRFVTKGAAIGTSIASKYLSKVFPQRMPFKVLNTKVFGRALGRAVPYVGWALLAIDVIELLIEVDNNDEKQKGFFSGGTSGGGGTDSRW</sequence>
<gene>
    <name evidence="1" type="ORF">I7X30_02040</name>
</gene>
<proteinExistence type="predicted"/>